<evidence type="ECO:0000313" key="6">
    <source>
        <dbReference type="EMBL" id="AWC08439.1"/>
    </source>
</evidence>
<dbReference type="GO" id="GO:0007608">
    <property type="term" value="P:sensory perception of smell"/>
    <property type="evidence" value="ECO:0007669"/>
    <property type="project" value="TreeGrafter"/>
</dbReference>
<dbReference type="CDD" id="cd23992">
    <property type="entry name" value="PBP_GOBP"/>
    <property type="match status" value="1"/>
</dbReference>
<dbReference type="Pfam" id="PF01395">
    <property type="entry name" value="PBP_GOBP"/>
    <property type="match status" value="1"/>
</dbReference>
<keyword evidence="3" id="KW-0964">Secreted</keyword>
<protein>
    <submittedName>
        <fullName evidence="6">Odorant-binding protein 28</fullName>
    </submittedName>
</protein>
<comment type="subcellular location">
    <subcellularLocation>
        <location evidence="1">Secreted</location>
    </subcellularLocation>
</comment>
<dbReference type="PANTHER" id="PTHR11857:SF45">
    <property type="entry name" value="GENERAL ODORANT-BINDING PROTEIN 83A-RELATED"/>
    <property type="match status" value="1"/>
</dbReference>
<dbReference type="PROSITE" id="PS51257">
    <property type="entry name" value="PROKAR_LIPOPROTEIN"/>
    <property type="match status" value="1"/>
</dbReference>
<dbReference type="InterPro" id="IPR006170">
    <property type="entry name" value="PBP/GOBP"/>
</dbReference>
<dbReference type="PRINTS" id="PR00485">
    <property type="entry name" value="MEALWORMBTLB"/>
</dbReference>
<gene>
    <name evidence="6" type="primary">OBP28</name>
</gene>
<dbReference type="Gene3D" id="1.10.238.20">
    <property type="entry name" value="Pheromone/general odorant binding protein domain"/>
    <property type="match status" value="1"/>
</dbReference>
<sequence>MELKLLALVFCCVGFASCQAPRRDDKWPPPELIKFLKPIHDKCVSKIGVTEEAIKKFSDEEIHEDEKLKCYMNCVFHEGHVVDDNGELHLEKLAEGVEMLGPEVEAIALAMGKKCLKPEGETQCDRAFWYHKCWKTADPKHYFLI</sequence>
<dbReference type="SMART" id="SM00708">
    <property type="entry name" value="PhBP"/>
    <property type="match status" value="1"/>
</dbReference>
<organism evidence="6">
    <name type="scientific">Bradysia odoriphaga</name>
    <dbReference type="NCBI Taxonomy" id="1564500"/>
    <lineage>
        <taxon>Eukaryota</taxon>
        <taxon>Metazoa</taxon>
        <taxon>Ecdysozoa</taxon>
        <taxon>Arthropoda</taxon>
        <taxon>Hexapoda</taxon>
        <taxon>Insecta</taxon>
        <taxon>Pterygota</taxon>
        <taxon>Neoptera</taxon>
        <taxon>Endopterygota</taxon>
        <taxon>Diptera</taxon>
        <taxon>Nematocera</taxon>
        <taxon>Sciaroidea</taxon>
        <taxon>Sciaridae</taxon>
        <taxon>Bradysia</taxon>
    </lineage>
</organism>
<dbReference type="AlphaFoldDB" id="A0A2S0X9I4"/>
<evidence type="ECO:0000256" key="3">
    <source>
        <dbReference type="ARBA" id="ARBA00022525"/>
    </source>
</evidence>
<dbReference type="GO" id="GO:0005549">
    <property type="term" value="F:odorant binding"/>
    <property type="evidence" value="ECO:0007669"/>
    <property type="project" value="InterPro"/>
</dbReference>
<name>A0A2S0X9I4_9DIPT</name>
<feature type="chain" id="PRO_5015695047" evidence="5">
    <location>
        <begin position="19"/>
        <end position="145"/>
    </location>
</feature>
<evidence type="ECO:0000256" key="4">
    <source>
        <dbReference type="ARBA" id="ARBA00022729"/>
    </source>
</evidence>
<dbReference type="PANTHER" id="PTHR11857">
    <property type="entry name" value="ODORANT BINDING PROTEIN-RELATED"/>
    <property type="match status" value="1"/>
</dbReference>
<dbReference type="InterPro" id="IPR036728">
    <property type="entry name" value="PBP_GOBP_sf"/>
</dbReference>
<evidence type="ECO:0000256" key="5">
    <source>
        <dbReference type="SAM" id="SignalP"/>
    </source>
</evidence>
<feature type="signal peptide" evidence="5">
    <location>
        <begin position="1"/>
        <end position="18"/>
    </location>
</feature>
<dbReference type="EMBL" id="MG544148">
    <property type="protein sequence ID" value="AWC08439.1"/>
    <property type="molecule type" value="mRNA"/>
</dbReference>
<accession>A0A2S0X9I4</accession>
<dbReference type="FunFam" id="1.10.238.20:FF:000001">
    <property type="entry name" value="General odorant-binding protein lush"/>
    <property type="match status" value="1"/>
</dbReference>
<proteinExistence type="evidence at transcript level"/>
<keyword evidence="4 5" id="KW-0732">Signal</keyword>
<dbReference type="SUPFAM" id="SSF47565">
    <property type="entry name" value="Insect pheromone/odorant-binding proteins"/>
    <property type="match status" value="1"/>
</dbReference>
<comment type="similarity">
    <text evidence="2">Belongs to the PBP/GOBP family.</text>
</comment>
<dbReference type="GO" id="GO:0005615">
    <property type="term" value="C:extracellular space"/>
    <property type="evidence" value="ECO:0007669"/>
    <property type="project" value="TreeGrafter"/>
</dbReference>
<reference evidence="6" key="1">
    <citation type="journal article" date="2018" name="Front. Physiol.">
        <title>Sex- and Tissue-Specific Expression Profiles of Odorant Binding Protein and Chemosensory Protein Genes in Bradysia odoriphaga (Diptera: Sciaridae).</title>
        <authorList>
            <person name="Zhao Y."/>
            <person name="Ding J."/>
            <person name="Zhang Z."/>
            <person name="Liu F."/>
            <person name="Zhou C."/>
            <person name="Mu W."/>
        </authorList>
    </citation>
    <scope>NUCLEOTIDE SEQUENCE</scope>
</reference>
<evidence type="ECO:0000256" key="2">
    <source>
        <dbReference type="ARBA" id="ARBA00008098"/>
    </source>
</evidence>
<evidence type="ECO:0000256" key="1">
    <source>
        <dbReference type="ARBA" id="ARBA00004613"/>
    </source>
</evidence>